<evidence type="ECO:0000256" key="2">
    <source>
        <dbReference type="ARBA" id="ARBA00022617"/>
    </source>
</evidence>
<dbReference type="Proteomes" id="UP000199541">
    <property type="component" value="Unassembled WGS sequence"/>
</dbReference>
<dbReference type="SUPFAM" id="SSF46626">
    <property type="entry name" value="Cytochrome c"/>
    <property type="match status" value="1"/>
</dbReference>
<protein>
    <submittedName>
        <fullName evidence="8">Cytochrome c</fullName>
    </submittedName>
</protein>
<evidence type="ECO:0000256" key="6">
    <source>
        <dbReference type="PROSITE-ProRule" id="PRU00433"/>
    </source>
</evidence>
<reference evidence="8 9" key="1">
    <citation type="submission" date="2016-10" db="EMBL/GenBank/DDBJ databases">
        <authorList>
            <person name="Varghese N."/>
            <person name="Submissions S."/>
        </authorList>
    </citation>
    <scope>NUCLEOTIDE SEQUENCE [LARGE SCALE GENOMIC DNA]</scope>
    <source>
        <strain evidence="8 9">DSM 24802</strain>
    </source>
</reference>
<dbReference type="RefSeq" id="WP_035844025.1">
    <property type="nucleotide sequence ID" value="NZ_BNAB01000001.1"/>
</dbReference>
<organism evidence="8 9">
    <name type="scientific">Allgaiera indica</name>
    <dbReference type="NCBI Taxonomy" id="765699"/>
    <lineage>
        <taxon>Bacteria</taxon>
        <taxon>Pseudomonadati</taxon>
        <taxon>Pseudomonadota</taxon>
        <taxon>Alphaproteobacteria</taxon>
        <taxon>Rhodobacterales</taxon>
        <taxon>Paracoccaceae</taxon>
        <taxon>Allgaiera</taxon>
    </lineage>
</organism>
<evidence type="ECO:0000256" key="1">
    <source>
        <dbReference type="ARBA" id="ARBA00022448"/>
    </source>
</evidence>
<keyword evidence="2 6" id="KW-0349">Heme</keyword>
<dbReference type="Gene3D" id="1.10.760.10">
    <property type="entry name" value="Cytochrome c-like domain"/>
    <property type="match status" value="1"/>
</dbReference>
<evidence type="ECO:0000256" key="5">
    <source>
        <dbReference type="ARBA" id="ARBA00023004"/>
    </source>
</evidence>
<dbReference type="InterPro" id="IPR002327">
    <property type="entry name" value="Cyt_c_1A/1B"/>
</dbReference>
<accession>A0A1H2QP69</accession>
<keyword evidence="9" id="KW-1185">Reference proteome</keyword>
<sequence length="172" mass="18115">MSDTMTFTKIFGALCGSLLVFLLIDWAAGAIYLEEGQGGDDGESHQAYVIDTGETQTASKAAGPTFEELFAKADVAKGEKIFGKCKACHKVDGNNAVGPHLDGVVGRPVASVAGYSYDAALKGLGGDWTPDRLQQFLHSPKKFAPGTKMGFAGLPKAQDRADVIAYLASLKQ</sequence>
<keyword evidence="3 6" id="KW-0479">Metal-binding</keyword>
<evidence type="ECO:0000259" key="7">
    <source>
        <dbReference type="PROSITE" id="PS51007"/>
    </source>
</evidence>
<dbReference type="PANTHER" id="PTHR11961">
    <property type="entry name" value="CYTOCHROME C"/>
    <property type="match status" value="1"/>
</dbReference>
<dbReference type="PROSITE" id="PS51007">
    <property type="entry name" value="CYTC"/>
    <property type="match status" value="1"/>
</dbReference>
<evidence type="ECO:0000313" key="9">
    <source>
        <dbReference type="Proteomes" id="UP000199541"/>
    </source>
</evidence>
<keyword evidence="4" id="KW-0249">Electron transport</keyword>
<evidence type="ECO:0000313" key="8">
    <source>
        <dbReference type="EMBL" id="SDW08983.1"/>
    </source>
</evidence>
<evidence type="ECO:0000256" key="4">
    <source>
        <dbReference type="ARBA" id="ARBA00022982"/>
    </source>
</evidence>
<keyword evidence="5 6" id="KW-0408">Iron</keyword>
<dbReference type="PRINTS" id="PR00604">
    <property type="entry name" value="CYTCHRMECIAB"/>
</dbReference>
<dbReference type="InterPro" id="IPR009056">
    <property type="entry name" value="Cyt_c-like_dom"/>
</dbReference>
<feature type="domain" description="Cytochrome c" evidence="7">
    <location>
        <begin position="73"/>
        <end position="171"/>
    </location>
</feature>
<keyword evidence="1" id="KW-0813">Transport</keyword>
<dbReference type="Pfam" id="PF00034">
    <property type="entry name" value="Cytochrom_C"/>
    <property type="match status" value="1"/>
</dbReference>
<name>A0A1H2QP69_9RHOB</name>
<dbReference type="EMBL" id="FNOB01000001">
    <property type="protein sequence ID" value="SDW08983.1"/>
    <property type="molecule type" value="Genomic_DNA"/>
</dbReference>
<gene>
    <name evidence="8" type="ORF">SAMN05444006_101245</name>
</gene>
<proteinExistence type="predicted"/>
<comment type="caution">
    <text evidence="8">The sequence shown here is derived from an EMBL/GenBank/DDBJ whole genome shotgun (WGS) entry which is preliminary data.</text>
</comment>
<dbReference type="InterPro" id="IPR036909">
    <property type="entry name" value="Cyt_c-like_dom_sf"/>
</dbReference>
<evidence type="ECO:0000256" key="3">
    <source>
        <dbReference type="ARBA" id="ARBA00022723"/>
    </source>
</evidence>